<feature type="non-terminal residue" evidence="1">
    <location>
        <position position="1"/>
    </location>
</feature>
<comment type="caution">
    <text evidence="1">The sequence shown here is derived from an EMBL/GenBank/DDBJ whole genome shotgun (WGS) entry which is preliminary data.</text>
</comment>
<evidence type="ECO:0000313" key="1">
    <source>
        <dbReference type="EMBL" id="PPQ82025.1"/>
    </source>
</evidence>
<accession>A0A409WU25</accession>
<name>A0A409WU25_PSICY</name>
<gene>
    <name evidence="1" type="ORF">CVT25_014650</name>
</gene>
<dbReference type="Proteomes" id="UP000283269">
    <property type="component" value="Unassembled WGS sequence"/>
</dbReference>
<reference evidence="1 2" key="1">
    <citation type="journal article" date="2018" name="Evol. Lett.">
        <title>Horizontal gene cluster transfer increased hallucinogenic mushroom diversity.</title>
        <authorList>
            <person name="Reynolds H.T."/>
            <person name="Vijayakumar V."/>
            <person name="Gluck-Thaler E."/>
            <person name="Korotkin H.B."/>
            <person name="Matheny P.B."/>
            <person name="Slot J.C."/>
        </authorList>
    </citation>
    <scope>NUCLEOTIDE SEQUENCE [LARGE SCALE GENOMIC DNA]</scope>
    <source>
        <strain evidence="1 2">2631</strain>
    </source>
</reference>
<dbReference type="AlphaFoldDB" id="A0A409WU25"/>
<keyword evidence="2" id="KW-1185">Reference proteome</keyword>
<protein>
    <submittedName>
        <fullName evidence="1">Uncharacterized protein</fullName>
    </submittedName>
</protein>
<organism evidence="1 2">
    <name type="scientific">Psilocybe cyanescens</name>
    <dbReference type="NCBI Taxonomy" id="93625"/>
    <lineage>
        <taxon>Eukaryota</taxon>
        <taxon>Fungi</taxon>
        <taxon>Dikarya</taxon>
        <taxon>Basidiomycota</taxon>
        <taxon>Agaricomycotina</taxon>
        <taxon>Agaricomycetes</taxon>
        <taxon>Agaricomycetidae</taxon>
        <taxon>Agaricales</taxon>
        <taxon>Agaricineae</taxon>
        <taxon>Strophariaceae</taxon>
        <taxon>Psilocybe</taxon>
    </lineage>
</organism>
<evidence type="ECO:0000313" key="2">
    <source>
        <dbReference type="Proteomes" id="UP000283269"/>
    </source>
</evidence>
<proteinExistence type="predicted"/>
<dbReference type="EMBL" id="NHYD01003189">
    <property type="protein sequence ID" value="PPQ82025.1"/>
    <property type="molecule type" value="Genomic_DNA"/>
</dbReference>
<dbReference type="InParanoid" id="A0A409WU25"/>
<sequence>AQATLPADSSRLSATFSPATWLNRSVSSLARNSAAHSLSSRFQGCEGPGTALSGTVKPLPYPSLYNNVRSFTCNKAIPK</sequence>